<keyword evidence="3" id="KW-0378">Hydrolase</keyword>
<evidence type="ECO:0000256" key="1">
    <source>
        <dbReference type="ARBA" id="ARBA00022529"/>
    </source>
</evidence>
<dbReference type="SUPFAM" id="SSF54106">
    <property type="entry name" value="LysM domain"/>
    <property type="match status" value="1"/>
</dbReference>
<protein>
    <recommendedName>
        <fullName evidence="4">Peptidoglycan hydrolase</fullName>
    </recommendedName>
</protein>
<dbReference type="PANTHER" id="PTHR33308:SF9">
    <property type="entry name" value="PEPTIDOGLYCAN HYDROLASE FLGJ"/>
    <property type="match status" value="1"/>
</dbReference>
<keyword evidence="1" id="KW-0929">Antimicrobial</keyword>
<dbReference type="AlphaFoldDB" id="A0A9D1ZHV3"/>
<evidence type="ECO:0000313" key="6">
    <source>
        <dbReference type="EMBL" id="HIY88635.1"/>
    </source>
</evidence>
<dbReference type="InterPro" id="IPR051056">
    <property type="entry name" value="Glycosyl_Hydrolase_73"/>
</dbReference>
<evidence type="ECO:0000259" key="5">
    <source>
        <dbReference type="PROSITE" id="PS51782"/>
    </source>
</evidence>
<dbReference type="CDD" id="cd00118">
    <property type="entry name" value="LysM"/>
    <property type="match status" value="1"/>
</dbReference>
<dbReference type="SMART" id="SM00257">
    <property type="entry name" value="LysM"/>
    <property type="match status" value="2"/>
</dbReference>
<gene>
    <name evidence="6" type="ORF">H9824_08025</name>
</gene>
<dbReference type="Pfam" id="PF01832">
    <property type="entry name" value="Glucosaminidase"/>
    <property type="match status" value="1"/>
</dbReference>
<name>A0A9D1ZHV3_9BACE</name>
<evidence type="ECO:0000256" key="3">
    <source>
        <dbReference type="ARBA" id="ARBA00022801"/>
    </source>
</evidence>
<dbReference type="Pfam" id="PF01476">
    <property type="entry name" value="LysM"/>
    <property type="match status" value="2"/>
</dbReference>
<sequence>MKQSIRTSIILLLLAFGVGMQVSAQRRNTLYNKYIKEYAPMAVEQMKKYQIPASITLAQGLLESGAGRSVLARKSNNHFGIKCHGWRGRKVYHDDDAKGECFRAYKKVEDSYEDHSKFLKNGSRYAFLFKLKITDYKGWAKGLKKAGYATDPSYANRLITIIEDYDLYKYDNKGMSKREARRWQKLLKKKPWLANPHQTYLANGLVYVVARDGDTFRLLGGEFDISWKKLVKYNDLHKEYTLEAGDIIYLKKKNKKAQKPYKEYIVRDGDSMHSISQKFGIRLKNLYKMNKLDDDYVPEVGDRLKLR</sequence>
<dbReference type="InterPro" id="IPR036779">
    <property type="entry name" value="LysM_dom_sf"/>
</dbReference>
<dbReference type="Gene3D" id="1.10.530.10">
    <property type="match status" value="1"/>
</dbReference>
<dbReference type="SMART" id="SM00047">
    <property type="entry name" value="LYZ2"/>
    <property type="match status" value="1"/>
</dbReference>
<dbReference type="InterPro" id="IPR002901">
    <property type="entry name" value="MGlyc_endo_b_GlcNAc-like_dom"/>
</dbReference>
<feature type="domain" description="LysM" evidence="5">
    <location>
        <begin position="262"/>
        <end position="306"/>
    </location>
</feature>
<dbReference type="GO" id="GO:0031640">
    <property type="term" value="P:killing of cells of another organism"/>
    <property type="evidence" value="ECO:0007669"/>
    <property type="project" value="UniProtKB-KW"/>
</dbReference>
<dbReference type="PROSITE" id="PS51782">
    <property type="entry name" value="LYSM"/>
    <property type="match status" value="1"/>
</dbReference>
<keyword evidence="2" id="KW-0081">Bacteriolytic enzyme</keyword>
<dbReference type="GO" id="GO:0042742">
    <property type="term" value="P:defense response to bacterium"/>
    <property type="evidence" value="ECO:0007669"/>
    <property type="project" value="UniProtKB-KW"/>
</dbReference>
<dbReference type="Gene3D" id="3.10.350.10">
    <property type="entry name" value="LysM domain"/>
    <property type="match status" value="1"/>
</dbReference>
<dbReference type="Proteomes" id="UP000886851">
    <property type="component" value="Unassembled WGS sequence"/>
</dbReference>
<dbReference type="PANTHER" id="PTHR33308">
    <property type="entry name" value="PEPTIDOGLYCAN HYDROLASE FLGJ"/>
    <property type="match status" value="1"/>
</dbReference>
<comment type="caution">
    <text evidence="6">The sequence shown here is derived from an EMBL/GenBank/DDBJ whole genome shotgun (WGS) entry which is preliminary data.</text>
</comment>
<evidence type="ECO:0000256" key="4">
    <source>
        <dbReference type="ARBA" id="ARBA00032108"/>
    </source>
</evidence>
<evidence type="ECO:0000256" key="2">
    <source>
        <dbReference type="ARBA" id="ARBA00022638"/>
    </source>
</evidence>
<reference evidence="6" key="2">
    <citation type="submission" date="2021-04" db="EMBL/GenBank/DDBJ databases">
        <authorList>
            <person name="Gilroy R."/>
        </authorList>
    </citation>
    <scope>NUCLEOTIDE SEQUENCE</scope>
    <source>
        <strain evidence="6">Gambia2-208</strain>
    </source>
</reference>
<dbReference type="GO" id="GO:0004040">
    <property type="term" value="F:amidase activity"/>
    <property type="evidence" value="ECO:0007669"/>
    <property type="project" value="InterPro"/>
</dbReference>
<evidence type="ECO:0000313" key="7">
    <source>
        <dbReference type="Proteomes" id="UP000886851"/>
    </source>
</evidence>
<reference evidence="6" key="1">
    <citation type="journal article" date="2021" name="PeerJ">
        <title>Extensive microbial diversity within the chicken gut microbiome revealed by metagenomics and culture.</title>
        <authorList>
            <person name="Gilroy R."/>
            <person name="Ravi A."/>
            <person name="Getino M."/>
            <person name="Pursley I."/>
            <person name="Horton D.L."/>
            <person name="Alikhan N.F."/>
            <person name="Baker D."/>
            <person name="Gharbi K."/>
            <person name="Hall N."/>
            <person name="Watson M."/>
            <person name="Adriaenssens E.M."/>
            <person name="Foster-Nyarko E."/>
            <person name="Jarju S."/>
            <person name="Secka A."/>
            <person name="Antonio M."/>
            <person name="Oren A."/>
            <person name="Chaudhuri R.R."/>
            <person name="La Ragione R."/>
            <person name="Hildebrand F."/>
            <person name="Pallen M.J."/>
        </authorList>
    </citation>
    <scope>NUCLEOTIDE SEQUENCE</scope>
    <source>
        <strain evidence="6">Gambia2-208</strain>
    </source>
</reference>
<dbReference type="EMBL" id="DXCV01000055">
    <property type="protein sequence ID" value="HIY88635.1"/>
    <property type="molecule type" value="Genomic_DNA"/>
</dbReference>
<dbReference type="InterPro" id="IPR018392">
    <property type="entry name" value="LysM"/>
</dbReference>
<accession>A0A9D1ZHV3</accession>
<organism evidence="6 7">
    <name type="scientific">Candidatus Bacteroides pullicola</name>
    <dbReference type="NCBI Taxonomy" id="2838475"/>
    <lineage>
        <taxon>Bacteria</taxon>
        <taxon>Pseudomonadati</taxon>
        <taxon>Bacteroidota</taxon>
        <taxon>Bacteroidia</taxon>
        <taxon>Bacteroidales</taxon>
        <taxon>Bacteroidaceae</taxon>
        <taxon>Bacteroides</taxon>
    </lineage>
</organism>
<proteinExistence type="predicted"/>